<dbReference type="OrthoDB" id="5843984at2"/>
<dbReference type="InterPro" id="IPR003352">
    <property type="entry name" value="PTS_EIIC"/>
</dbReference>
<dbReference type="EMBL" id="CAHS01000006">
    <property type="protein sequence ID" value="CCG85877.1"/>
    <property type="molecule type" value="Genomic_DNA"/>
</dbReference>
<feature type="transmembrane region" description="Helical" evidence="9">
    <location>
        <begin position="77"/>
        <end position="100"/>
    </location>
</feature>
<sequence>MSSLSGSLFAVIENHISPIAARLSSQRHVVAIKDGFISSMPFLIVGSFMLLFAHPPFAADSQWAFAQWWLGMVDRHFAQIMMPYNMTMGIMAVYITAAIAYNLAISYKMNGFMAACLALMSFLVVAAPQSSGTLPVGSLGGEGIFTAILVSLYSTELMHFLQKHHIGIKLPEQVPPKIRQSFDLLIPILAIFLTLFPLSLLIQDQFGMLLPQAIMAVFKPIISASDSLPAVLIAVLLCHLLWFAGIHGAVIVGGILQAFWLTNLGVNQQALNSGEPISQIFIEPFWQFFIVVGGSGSTMGLVFLYLRSRSAHLRSIAKLGLVPGMFNINEPIIFGSPIVMNPVLFIPFITAPLVNAIIAWIATRTDMVNHVISLAPWTTPGPIGAAWSTGWDYRAVILVGVLIVISTLIYYPFFKMYERQLLQQERPVAAEDKLNAVESQ</sequence>
<keyword evidence="11" id="KW-0808">Transferase</keyword>
<evidence type="ECO:0000256" key="8">
    <source>
        <dbReference type="PIRNR" id="PIRNR006351"/>
    </source>
</evidence>
<feature type="transmembrane region" description="Helical" evidence="9">
    <location>
        <begin position="222"/>
        <end position="242"/>
    </location>
</feature>
<dbReference type="RefSeq" id="WP_023653718.1">
    <property type="nucleotide sequence ID" value="NZ_CAHS01000006.1"/>
</dbReference>
<dbReference type="GO" id="GO:0009401">
    <property type="term" value="P:phosphoenolpyruvate-dependent sugar phosphotransferase system"/>
    <property type="evidence" value="ECO:0007669"/>
    <property type="project" value="InterPro"/>
</dbReference>
<dbReference type="InterPro" id="IPR004796">
    <property type="entry name" value="PTS_IIC_cello"/>
</dbReference>
<protein>
    <recommendedName>
        <fullName evidence="8">Permease IIC component</fullName>
    </recommendedName>
</protein>
<feature type="transmembrane region" description="Helical" evidence="9">
    <location>
        <begin position="343"/>
        <end position="362"/>
    </location>
</feature>
<evidence type="ECO:0000256" key="6">
    <source>
        <dbReference type="ARBA" id="ARBA00022989"/>
    </source>
</evidence>
<feature type="transmembrane region" description="Helical" evidence="9">
    <location>
        <begin position="143"/>
        <end position="161"/>
    </location>
</feature>
<keyword evidence="4 8" id="KW-0762">Sugar transport</keyword>
<evidence type="ECO:0000256" key="7">
    <source>
        <dbReference type="ARBA" id="ARBA00023136"/>
    </source>
</evidence>
<feature type="transmembrane region" description="Helical" evidence="9">
    <location>
        <begin position="112"/>
        <end position="131"/>
    </location>
</feature>
<dbReference type="GO" id="GO:0005886">
    <property type="term" value="C:plasma membrane"/>
    <property type="evidence" value="ECO:0007669"/>
    <property type="project" value="UniProtKB-SubCell"/>
</dbReference>
<evidence type="ECO:0000256" key="5">
    <source>
        <dbReference type="ARBA" id="ARBA00022692"/>
    </source>
</evidence>
<accession>V5Z3K7</accession>
<dbReference type="GO" id="GO:0008982">
    <property type="term" value="F:protein-N(PI)-phosphohistidine-sugar phosphotransferase activity"/>
    <property type="evidence" value="ECO:0007669"/>
    <property type="project" value="UniProtKB-UniRule"/>
</dbReference>
<name>V5Z3K7_9GAMM</name>
<evidence type="ECO:0000256" key="1">
    <source>
        <dbReference type="ARBA" id="ARBA00004651"/>
    </source>
</evidence>
<feature type="transmembrane region" description="Helical" evidence="9">
    <location>
        <begin position="249"/>
        <end position="266"/>
    </location>
</feature>
<evidence type="ECO:0000256" key="3">
    <source>
        <dbReference type="ARBA" id="ARBA00022475"/>
    </source>
</evidence>
<organism evidence="11 12">
    <name type="scientific">Erwinia piriflorinigrans CFBP 5888</name>
    <dbReference type="NCBI Taxonomy" id="1161919"/>
    <lineage>
        <taxon>Bacteria</taxon>
        <taxon>Pseudomonadati</taxon>
        <taxon>Pseudomonadota</taxon>
        <taxon>Gammaproteobacteria</taxon>
        <taxon>Enterobacterales</taxon>
        <taxon>Erwiniaceae</taxon>
        <taxon>Erwinia</taxon>
    </lineage>
</organism>
<reference evidence="11 12" key="1">
    <citation type="journal article" date="2013" name="Syst. Appl. Microbiol.">
        <title>Phylogenetic position and virulence apparatus of the pear flower necrosis pathogen Erwinia piriflorinigrans CFBP 5888T as assessed by comparative genomics.</title>
        <authorList>
            <person name="Smits T.H."/>
            <person name="Rezzonico F."/>
            <person name="Lopez M.M."/>
            <person name="Blom J."/>
            <person name="Goesmann A."/>
            <person name="Frey J.E."/>
            <person name="Duffy B."/>
        </authorList>
    </citation>
    <scope>NUCLEOTIDE SEQUENCE [LARGE SCALE GENOMIC DNA]</scope>
    <source>
        <strain evidence="12">CFBP5888</strain>
    </source>
</reference>
<evidence type="ECO:0000313" key="11">
    <source>
        <dbReference type="EMBL" id="CCG85877.1"/>
    </source>
</evidence>
<feature type="transmembrane region" description="Helical" evidence="9">
    <location>
        <begin position="182"/>
        <end position="202"/>
    </location>
</feature>
<evidence type="ECO:0000256" key="2">
    <source>
        <dbReference type="ARBA" id="ARBA00022448"/>
    </source>
</evidence>
<dbReference type="Proteomes" id="UP000018217">
    <property type="component" value="Unassembled WGS sequence"/>
</dbReference>
<dbReference type="AlphaFoldDB" id="V5Z3K7"/>
<keyword evidence="5 9" id="KW-0812">Transmembrane</keyword>
<comment type="caution">
    <text evidence="11">The sequence shown here is derived from an EMBL/GenBank/DDBJ whole genome shotgun (WGS) entry which is preliminary data.</text>
</comment>
<keyword evidence="2 8" id="KW-0813">Transport</keyword>
<dbReference type="Pfam" id="PF02378">
    <property type="entry name" value="PTS_EIIC"/>
    <property type="match status" value="1"/>
</dbReference>
<dbReference type="PIRSF" id="PIRSF006351">
    <property type="entry name" value="PTS_EIIC-Cellobiose"/>
    <property type="match status" value="1"/>
</dbReference>
<feature type="domain" description="PTS EIIC type-3" evidence="10">
    <location>
        <begin position="12"/>
        <end position="413"/>
    </location>
</feature>
<evidence type="ECO:0000259" key="10">
    <source>
        <dbReference type="PROSITE" id="PS51105"/>
    </source>
</evidence>
<dbReference type="InterPro" id="IPR051088">
    <property type="entry name" value="PTS_Sugar-EIIC/EIIB"/>
</dbReference>
<dbReference type="PANTHER" id="PTHR33989:SF4">
    <property type="entry name" value="PTS SYSTEM N,N'-DIACETYLCHITOBIOSE-SPECIFIC EIIC COMPONENT"/>
    <property type="match status" value="1"/>
</dbReference>
<comment type="function">
    <text evidence="8">The phosphoenolpyruvate-dependent sugar phosphotransferase system (PTS), a major carbohydrate active -transport system, catalyzes the phosphorylation of incoming sugar substrates concomitant with their translocation across the cell membrane.</text>
</comment>
<keyword evidence="3 8" id="KW-1003">Cell membrane</keyword>
<dbReference type="NCBIfam" id="TIGR00410">
    <property type="entry name" value="lacE"/>
    <property type="match status" value="1"/>
</dbReference>
<dbReference type="STRING" id="1161919.EPIR_0512"/>
<feature type="transmembrane region" description="Helical" evidence="9">
    <location>
        <begin position="395"/>
        <end position="414"/>
    </location>
</feature>
<feature type="transmembrane region" description="Helical" evidence="9">
    <location>
        <begin position="286"/>
        <end position="306"/>
    </location>
</feature>
<dbReference type="PANTHER" id="PTHR33989">
    <property type="match status" value="1"/>
</dbReference>
<evidence type="ECO:0000313" key="12">
    <source>
        <dbReference type="Proteomes" id="UP000018217"/>
    </source>
</evidence>
<gene>
    <name evidence="11" type="primary">celB</name>
    <name evidence="11" type="ORF">EPIR_0512</name>
</gene>
<evidence type="ECO:0000256" key="9">
    <source>
        <dbReference type="SAM" id="Phobius"/>
    </source>
</evidence>
<keyword evidence="7 8" id="KW-0472">Membrane</keyword>
<keyword evidence="12" id="KW-1185">Reference proteome</keyword>
<feature type="transmembrane region" description="Helical" evidence="9">
    <location>
        <begin position="36"/>
        <end position="57"/>
    </location>
</feature>
<dbReference type="PROSITE" id="PS51105">
    <property type="entry name" value="PTS_EIIC_TYPE_3"/>
    <property type="match status" value="1"/>
</dbReference>
<keyword evidence="6 9" id="KW-1133">Transmembrane helix</keyword>
<evidence type="ECO:0000256" key="4">
    <source>
        <dbReference type="ARBA" id="ARBA00022597"/>
    </source>
</evidence>
<proteinExistence type="predicted"/>
<comment type="subcellular location">
    <subcellularLocation>
        <location evidence="1">Cell membrane</location>
        <topology evidence="1">Multi-pass membrane protein</topology>
    </subcellularLocation>
</comment>
<dbReference type="InterPro" id="IPR004501">
    <property type="entry name" value="PTS_EIIC_3"/>
</dbReference>